<organism evidence="2 3">
    <name type="scientific">Mesobaculum littorinae</name>
    <dbReference type="NCBI Taxonomy" id="2486419"/>
    <lineage>
        <taxon>Bacteria</taxon>
        <taxon>Pseudomonadati</taxon>
        <taxon>Pseudomonadota</taxon>
        <taxon>Alphaproteobacteria</taxon>
        <taxon>Rhodobacterales</taxon>
        <taxon>Roseobacteraceae</taxon>
        <taxon>Mesobaculum</taxon>
    </lineage>
</organism>
<gene>
    <name evidence="2" type="ORF">EKE94_03835</name>
</gene>
<dbReference type="InterPro" id="IPR031321">
    <property type="entry name" value="UCP012641"/>
</dbReference>
<name>A0A438AMA4_9RHOB</name>
<proteinExistence type="predicted"/>
<dbReference type="Gene3D" id="3.40.390.70">
    <property type="match status" value="1"/>
</dbReference>
<evidence type="ECO:0000313" key="2">
    <source>
        <dbReference type="EMBL" id="RVV99812.1"/>
    </source>
</evidence>
<dbReference type="EMBL" id="RQXX01000001">
    <property type="protein sequence ID" value="RVV99812.1"/>
    <property type="molecule type" value="Genomic_DNA"/>
</dbReference>
<sequence length="322" mass="35870">MQIFRCPSCGERAYFHNLRCGSCGTDIAFDPGAQEMVTGVDMCDNRDKIGCNWQAEYVGGGLCRSCAMTEVVPDTLVQDNVALWSQAELAKRWVLANLARWHWFDEVDAGPKPRFHLMSEHTRRGDENVVMGHDMGLVTINVTEADPVEQVRRQQELGESYRTMIGHFRHELAHYLQVRLAETPGFLDEFRAMFGDETADYGAALGRHYDSGPPADWAERFVTPYASAHPHEDWAETVAHLLHLTDIVDSAAAVGLDDEGDTHPPGDAYAMKDAEALIARGADLGLAFNHVNRSMGLDDLYPFVLPAAVHEKLAFAHRHLNP</sequence>
<feature type="domain" description="Zinc-ribbon" evidence="1">
    <location>
        <begin position="4"/>
        <end position="38"/>
    </location>
</feature>
<dbReference type="Pfam" id="PF15887">
    <property type="entry name" value="Peptidase_Mx"/>
    <property type="match status" value="1"/>
</dbReference>
<reference evidence="2 3" key="1">
    <citation type="submission" date="2018-11" db="EMBL/GenBank/DDBJ databases">
        <title>Mesobaculum littorinae gen. nov., sp. nov., isolated from Littorina scabra that represents a novel genus of the order Rhodobacteraceae.</title>
        <authorList>
            <person name="Li F."/>
        </authorList>
    </citation>
    <scope>NUCLEOTIDE SEQUENCE [LARGE SCALE GENOMIC DNA]</scope>
    <source>
        <strain evidence="2 3">M0103</strain>
    </source>
</reference>
<dbReference type="PIRSF" id="PIRSF012641">
    <property type="entry name" value="UCP012641"/>
    <property type="match status" value="1"/>
</dbReference>
<keyword evidence="3" id="KW-1185">Reference proteome</keyword>
<comment type="caution">
    <text evidence="2">The sequence shown here is derived from an EMBL/GenBank/DDBJ whole genome shotgun (WGS) entry which is preliminary data.</text>
</comment>
<accession>A0A438AMA4</accession>
<evidence type="ECO:0000313" key="3">
    <source>
        <dbReference type="Proteomes" id="UP000285908"/>
    </source>
</evidence>
<evidence type="ECO:0000259" key="1">
    <source>
        <dbReference type="Pfam" id="PF10005"/>
    </source>
</evidence>
<dbReference type="OrthoDB" id="256753at2"/>
<dbReference type="InterPro" id="IPR011201">
    <property type="entry name" value="Zinc-ribbon_6_bact"/>
</dbReference>
<dbReference type="Pfam" id="PF10005">
    <property type="entry name" value="Zn_ribbon_DZR_6"/>
    <property type="match status" value="1"/>
</dbReference>
<dbReference type="RefSeq" id="WP_127905253.1">
    <property type="nucleotide sequence ID" value="NZ_RQXX01000001.1"/>
</dbReference>
<protein>
    <recommendedName>
        <fullName evidence="1">Zinc-ribbon domain-containing protein</fullName>
    </recommendedName>
</protein>
<dbReference type="Proteomes" id="UP000285908">
    <property type="component" value="Unassembled WGS sequence"/>
</dbReference>
<dbReference type="AlphaFoldDB" id="A0A438AMA4"/>